<dbReference type="PANTHER" id="PTHR12835:SF5">
    <property type="entry name" value="BIOTIN--PROTEIN LIGASE"/>
    <property type="match status" value="1"/>
</dbReference>
<dbReference type="GO" id="GO:0004077">
    <property type="term" value="F:biotin--[biotin carboxyl-carrier protein] ligase activity"/>
    <property type="evidence" value="ECO:0007669"/>
    <property type="project" value="UniProtKB-EC"/>
</dbReference>
<protein>
    <recommendedName>
        <fullName evidence="5">biotin--[biotin carboxyl-carrier protein] ligase</fullName>
        <ecNumber evidence="5">6.3.4.15</ecNumber>
    </recommendedName>
</protein>
<dbReference type="NCBIfam" id="TIGR00121">
    <property type="entry name" value="birA_ligase"/>
    <property type="match status" value="1"/>
</dbReference>
<dbReference type="CDD" id="cd16442">
    <property type="entry name" value="BPL"/>
    <property type="match status" value="1"/>
</dbReference>
<evidence type="ECO:0000256" key="4">
    <source>
        <dbReference type="ARBA" id="ARBA00023267"/>
    </source>
</evidence>
<reference evidence="7" key="2">
    <citation type="submission" date="2021-04" db="EMBL/GenBank/DDBJ databases">
        <authorList>
            <person name="Gilroy R."/>
        </authorList>
    </citation>
    <scope>NUCLEOTIDE SEQUENCE</scope>
    <source>
        <strain evidence="7">CHK188-11489</strain>
    </source>
</reference>
<accession>A0A9D2FHB0</accession>
<gene>
    <name evidence="7" type="ORF">H9724_00430</name>
</gene>
<dbReference type="Proteomes" id="UP000824105">
    <property type="component" value="Unassembled WGS sequence"/>
</dbReference>
<dbReference type="SUPFAM" id="SSF55681">
    <property type="entry name" value="Class II aaRS and biotin synthetases"/>
    <property type="match status" value="1"/>
</dbReference>
<evidence type="ECO:0000313" key="7">
    <source>
        <dbReference type="EMBL" id="HIZ61228.1"/>
    </source>
</evidence>
<dbReference type="InterPro" id="IPR008988">
    <property type="entry name" value="Transcriptional_repressor_C"/>
</dbReference>
<keyword evidence="3" id="KW-0067">ATP-binding</keyword>
<dbReference type="InterPro" id="IPR003142">
    <property type="entry name" value="BPL_C"/>
</dbReference>
<keyword evidence="4" id="KW-0092">Biotin</keyword>
<dbReference type="EC" id="6.3.4.15" evidence="5"/>
<dbReference type="GO" id="GO:0016740">
    <property type="term" value="F:transferase activity"/>
    <property type="evidence" value="ECO:0007669"/>
    <property type="project" value="UniProtKB-ARBA"/>
</dbReference>
<proteinExistence type="predicted"/>
<organism evidence="7 8">
    <name type="scientific">Candidatus Gemmiger avistercoris</name>
    <dbReference type="NCBI Taxonomy" id="2838606"/>
    <lineage>
        <taxon>Bacteria</taxon>
        <taxon>Bacillati</taxon>
        <taxon>Bacillota</taxon>
        <taxon>Clostridia</taxon>
        <taxon>Eubacteriales</taxon>
        <taxon>Gemmiger</taxon>
    </lineage>
</organism>
<evidence type="ECO:0000256" key="5">
    <source>
        <dbReference type="ARBA" id="ARBA00024227"/>
    </source>
</evidence>
<name>A0A9D2FHB0_9FIRM</name>
<sequence>MEAGAGNLNESVLFLPRVGSTNAWAKEHLDRFGPIGAVYTTNQTAGRGRLGRAWADAPGQALFCTVVLKTPLAQPATLPLFASLAVADTLHARYGVQCRIKWPNDLLLNGKKIAGILCESAGDGHALLVGVGVNLGQPQAFFEAQGLPHGASLACQGVDVDLDRDPEWLAQYLTDFGFDRALYTYEVEGFAPYRERYKAACVNLGRRVTFDGGSGVAGDIDAEGRLVVRTDGGVQKVFTGEVSVRGIYGAV</sequence>
<evidence type="ECO:0000256" key="2">
    <source>
        <dbReference type="ARBA" id="ARBA00022741"/>
    </source>
</evidence>
<dbReference type="GO" id="GO:0005524">
    <property type="term" value="F:ATP binding"/>
    <property type="evidence" value="ECO:0007669"/>
    <property type="project" value="UniProtKB-KW"/>
</dbReference>
<dbReference type="Pfam" id="PF02237">
    <property type="entry name" value="BPL_C"/>
    <property type="match status" value="1"/>
</dbReference>
<dbReference type="AlphaFoldDB" id="A0A9D2FHB0"/>
<dbReference type="PANTHER" id="PTHR12835">
    <property type="entry name" value="BIOTIN PROTEIN LIGASE"/>
    <property type="match status" value="1"/>
</dbReference>
<keyword evidence="1 7" id="KW-0436">Ligase</keyword>
<dbReference type="SUPFAM" id="SSF50037">
    <property type="entry name" value="C-terminal domain of transcriptional repressors"/>
    <property type="match status" value="1"/>
</dbReference>
<dbReference type="InterPro" id="IPR045864">
    <property type="entry name" value="aa-tRNA-synth_II/BPL/LPL"/>
</dbReference>
<dbReference type="Gene3D" id="3.30.930.10">
    <property type="entry name" value="Bira Bifunctional Protein, Domain 2"/>
    <property type="match status" value="1"/>
</dbReference>
<dbReference type="InterPro" id="IPR004408">
    <property type="entry name" value="Biotin_CoA_COase_ligase"/>
</dbReference>
<dbReference type="Pfam" id="PF03099">
    <property type="entry name" value="BPL_LplA_LipB"/>
    <property type="match status" value="1"/>
</dbReference>
<keyword evidence="2" id="KW-0547">Nucleotide-binding</keyword>
<evidence type="ECO:0000259" key="6">
    <source>
        <dbReference type="PROSITE" id="PS51733"/>
    </source>
</evidence>
<evidence type="ECO:0000313" key="8">
    <source>
        <dbReference type="Proteomes" id="UP000824105"/>
    </source>
</evidence>
<dbReference type="InterPro" id="IPR004143">
    <property type="entry name" value="BPL_LPL_catalytic"/>
</dbReference>
<evidence type="ECO:0000256" key="3">
    <source>
        <dbReference type="ARBA" id="ARBA00022840"/>
    </source>
</evidence>
<evidence type="ECO:0000256" key="1">
    <source>
        <dbReference type="ARBA" id="ARBA00022598"/>
    </source>
</evidence>
<dbReference type="EMBL" id="DXBF01000006">
    <property type="protein sequence ID" value="HIZ61228.1"/>
    <property type="molecule type" value="Genomic_DNA"/>
</dbReference>
<feature type="domain" description="BPL/LPL catalytic" evidence="6">
    <location>
        <begin position="1"/>
        <end position="181"/>
    </location>
</feature>
<dbReference type="GO" id="GO:0009249">
    <property type="term" value="P:protein lipoylation"/>
    <property type="evidence" value="ECO:0007669"/>
    <property type="project" value="UniProtKB-ARBA"/>
</dbReference>
<dbReference type="PROSITE" id="PS51733">
    <property type="entry name" value="BPL_LPL_CATALYTIC"/>
    <property type="match status" value="1"/>
</dbReference>
<dbReference type="Gene3D" id="2.30.30.100">
    <property type="match status" value="1"/>
</dbReference>
<reference evidence="7" key="1">
    <citation type="journal article" date="2021" name="PeerJ">
        <title>Extensive microbial diversity within the chicken gut microbiome revealed by metagenomics and culture.</title>
        <authorList>
            <person name="Gilroy R."/>
            <person name="Ravi A."/>
            <person name="Getino M."/>
            <person name="Pursley I."/>
            <person name="Horton D.L."/>
            <person name="Alikhan N.F."/>
            <person name="Baker D."/>
            <person name="Gharbi K."/>
            <person name="Hall N."/>
            <person name="Watson M."/>
            <person name="Adriaenssens E.M."/>
            <person name="Foster-Nyarko E."/>
            <person name="Jarju S."/>
            <person name="Secka A."/>
            <person name="Antonio M."/>
            <person name="Oren A."/>
            <person name="Chaudhuri R.R."/>
            <person name="La Ragione R."/>
            <person name="Hildebrand F."/>
            <person name="Pallen M.J."/>
        </authorList>
    </citation>
    <scope>NUCLEOTIDE SEQUENCE</scope>
    <source>
        <strain evidence="7">CHK188-11489</strain>
    </source>
</reference>
<comment type="caution">
    <text evidence="7">The sequence shown here is derived from an EMBL/GenBank/DDBJ whole genome shotgun (WGS) entry which is preliminary data.</text>
</comment>
<dbReference type="GO" id="GO:0005737">
    <property type="term" value="C:cytoplasm"/>
    <property type="evidence" value="ECO:0007669"/>
    <property type="project" value="TreeGrafter"/>
</dbReference>